<dbReference type="RefSeq" id="WP_063601559.1">
    <property type="nucleotide sequence ID" value="NZ_LITQ01000020.1"/>
</dbReference>
<evidence type="ECO:0000256" key="3">
    <source>
        <dbReference type="ARBA" id="ARBA00022643"/>
    </source>
</evidence>
<protein>
    <submittedName>
        <fullName evidence="5">2-enoate reductase FldZ</fullName>
        <ecNumber evidence="5">1.3.1.31</ecNumber>
    </submittedName>
</protein>
<dbReference type="InterPro" id="IPR051793">
    <property type="entry name" value="NADH:flavin_oxidoreductase"/>
</dbReference>
<evidence type="ECO:0000313" key="8">
    <source>
        <dbReference type="Proteomes" id="UP000093694"/>
    </source>
</evidence>
<dbReference type="Proteomes" id="UP000093694">
    <property type="component" value="Unassembled WGS sequence"/>
</dbReference>
<keyword evidence="3" id="KW-0288">FMN</keyword>
<name>A0A162JA77_9CLOT</name>
<dbReference type="EMBL" id="LROR01000059">
    <property type="protein sequence ID" value="OBR92315.1"/>
    <property type="molecule type" value="Genomic_DNA"/>
</dbReference>
<dbReference type="InterPro" id="IPR036188">
    <property type="entry name" value="FAD/NAD-bd_sf"/>
</dbReference>
<keyword evidence="4 5" id="KW-0560">Oxidoreductase</keyword>
<comment type="caution">
    <text evidence="5">The sequence shown here is derived from an EMBL/GenBank/DDBJ whole genome shotgun (WGS) entry which is preliminary data.</text>
</comment>
<evidence type="ECO:0000256" key="4">
    <source>
        <dbReference type="ARBA" id="ARBA00023002"/>
    </source>
</evidence>
<evidence type="ECO:0000313" key="6">
    <source>
        <dbReference type="EMBL" id="OBR92315.1"/>
    </source>
</evidence>
<evidence type="ECO:0000256" key="2">
    <source>
        <dbReference type="ARBA" id="ARBA00022630"/>
    </source>
</evidence>
<dbReference type="PANTHER" id="PTHR42917">
    <property type="entry name" value="2,4-DIENOYL-COA REDUCTASE"/>
    <property type="match status" value="1"/>
</dbReference>
<sequence length="110" mass="12150">MDSLLALNGPSYFANMGMLLAFIPYNHIDVLTSSKAVKTTDKGVLVNTEGSGKREIEADSIVLAVGYNSNKELYNSLKYEIPDIRLLGDARKVSNIMYAIWDAYEVVSNL</sequence>
<dbReference type="AlphaFoldDB" id="A0A162JA77"/>
<accession>A0A162JA77</accession>
<keyword evidence="8" id="KW-1185">Reference proteome</keyword>
<evidence type="ECO:0000313" key="7">
    <source>
        <dbReference type="Proteomes" id="UP000077384"/>
    </source>
</evidence>
<gene>
    <name evidence="5" type="primary">fldZ_1</name>
    <name evidence="6" type="synonym">fldZ_3</name>
    <name evidence="6" type="ORF">CLCOS_31150</name>
    <name evidence="5" type="ORF">WX73_00954</name>
</gene>
<proteinExistence type="predicted"/>
<dbReference type="SUPFAM" id="SSF51905">
    <property type="entry name" value="FAD/NAD(P)-binding domain"/>
    <property type="match status" value="1"/>
</dbReference>
<evidence type="ECO:0000256" key="1">
    <source>
        <dbReference type="ARBA" id="ARBA00001917"/>
    </source>
</evidence>
<organism evidence="5 7">
    <name type="scientific">Clostridium coskatii</name>
    <dbReference type="NCBI Taxonomy" id="1705578"/>
    <lineage>
        <taxon>Bacteria</taxon>
        <taxon>Bacillati</taxon>
        <taxon>Bacillota</taxon>
        <taxon>Clostridia</taxon>
        <taxon>Eubacteriales</taxon>
        <taxon>Clostridiaceae</taxon>
        <taxon>Clostridium</taxon>
    </lineage>
</organism>
<dbReference type="Proteomes" id="UP000077384">
    <property type="component" value="Unassembled WGS sequence"/>
</dbReference>
<dbReference type="Gene3D" id="3.40.50.720">
    <property type="entry name" value="NAD(P)-binding Rossmann-like Domain"/>
    <property type="match status" value="1"/>
</dbReference>
<dbReference type="PANTHER" id="PTHR42917:SF2">
    <property type="entry name" value="2,4-DIENOYL-COA REDUCTASE [(2E)-ENOYL-COA-PRODUCING]"/>
    <property type="match status" value="1"/>
</dbReference>
<dbReference type="GO" id="GO:0047540">
    <property type="term" value="F:2-enoate reductase activity"/>
    <property type="evidence" value="ECO:0007669"/>
    <property type="project" value="UniProtKB-EC"/>
</dbReference>
<comment type="cofactor">
    <cofactor evidence="1">
        <name>FMN</name>
        <dbReference type="ChEBI" id="CHEBI:58210"/>
    </cofactor>
</comment>
<dbReference type="EC" id="1.3.1.31" evidence="5"/>
<reference evidence="6 8" key="2">
    <citation type="journal article" date="2016" name="Front. Microbiol.">
        <title>Industrial Acetogenic Biocatalysts: A Comparative Metabolic and Genomic Analysis.</title>
        <authorList>
            <person name="Bengelsdorf F."/>
            <person name="Poehlein A."/>
            <person name="Sonja S."/>
            <person name="Erz C."/>
            <person name="Hummel T."/>
            <person name="Hoffmeister S."/>
            <person name="Daniel R."/>
            <person name="Durre P."/>
        </authorList>
    </citation>
    <scope>NUCLEOTIDE SEQUENCE [LARGE SCALE GENOMIC DNA]</scope>
    <source>
        <strain evidence="6 8">PTA-10522</strain>
    </source>
</reference>
<keyword evidence="2" id="KW-0285">Flavoprotein</keyword>
<evidence type="ECO:0000313" key="5">
    <source>
        <dbReference type="EMBL" id="OAA92475.1"/>
    </source>
</evidence>
<dbReference type="Gene3D" id="3.50.50.60">
    <property type="entry name" value="FAD/NAD(P)-binding domain"/>
    <property type="match status" value="1"/>
</dbReference>
<dbReference type="PATRIC" id="fig|1705578.3.peg.1345"/>
<dbReference type="EMBL" id="LITQ01000020">
    <property type="protein sequence ID" value="OAA92475.1"/>
    <property type="molecule type" value="Genomic_DNA"/>
</dbReference>
<reference evidence="5 7" key="1">
    <citation type="journal article" date="2015" name="Biotechnol. Bioeng.">
        <title>Genome sequence and phenotypic characterization of Caulobacter segnis.</title>
        <authorList>
            <person name="Patel S."/>
            <person name="Fletcher B."/>
            <person name="Scott D.C."/>
            <person name="Ely B."/>
        </authorList>
    </citation>
    <scope>NUCLEOTIDE SEQUENCE [LARGE SCALE GENOMIC DNA]</scope>
    <source>
        <strain evidence="5 7">PS02</strain>
    </source>
</reference>